<reference evidence="2 3" key="1">
    <citation type="submission" date="2016-10" db="EMBL/GenBank/DDBJ databases">
        <title>Draft genome sequence of Coniochaeta ligniaria NRRL30616, a lignocellulolytic fungus for bioabatement of inhibitors in plant biomass hydrolysates.</title>
        <authorList>
            <consortium name="DOE Joint Genome Institute"/>
            <person name="Jimenez D.J."/>
            <person name="Hector R.E."/>
            <person name="Riley R."/>
            <person name="Sun H."/>
            <person name="Grigoriev I.V."/>
            <person name="Van Elsas J.D."/>
            <person name="Nichols N.N."/>
        </authorList>
    </citation>
    <scope>NUCLEOTIDE SEQUENCE [LARGE SCALE GENOMIC DNA]</scope>
    <source>
        <strain evidence="2 3">NRRL 30616</strain>
    </source>
</reference>
<dbReference type="Proteomes" id="UP000182658">
    <property type="component" value="Unassembled WGS sequence"/>
</dbReference>
<organism evidence="2 3">
    <name type="scientific">Coniochaeta ligniaria NRRL 30616</name>
    <dbReference type="NCBI Taxonomy" id="1408157"/>
    <lineage>
        <taxon>Eukaryota</taxon>
        <taxon>Fungi</taxon>
        <taxon>Dikarya</taxon>
        <taxon>Ascomycota</taxon>
        <taxon>Pezizomycotina</taxon>
        <taxon>Sordariomycetes</taxon>
        <taxon>Sordariomycetidae</taxon>
        <taxon>Coniochaetales</taxon>
        <taxon>Coniochaetaceae</taxon>
        <taxon>Coniochaeta</taxon>
    </lineage>
</organism>
<dbReference type="AlphaFoldDB" id="A0A1J7K2P7"/>
<keyword evidence="1" id="KW-0812">Transmembrane</keyword>
<keyword evidence="1" id="KW-0472">Membrane</keyword>
<keyword evidence="3" id="KW-1185">Reference proteome</keyword>
<evidence type="ECO:0000313" key="2">
    <source>
        <dbReference type="EMBL" id="OIW34434.1"/>
    </source>
</evidence>
<evidence type="ECO:0000256" key="1">
    <source>
        <dbReference type="SAM" id="Phobius"/>
    </source>
</evidence>
<keyword evidence="1" id="KW-1133">Transmembrane helix</keyword>
<dbReference type="EMBL" id="KV875093">
    <property type="protein sequence ID" value="OIW34434.1"/>
    <property type="molecule type" value="Genomic_DNA"/>
</dbReference>
<dbReference type="OrthoDB" id="4725136at2759"/>
<evidence type="ECO:0000313" key="3">
    <source>
        <dbReference type="Proteomes" id="UP000182658"/>
    </source>
</evidence>
<feature type="transmembrane region" description="Helical" evidence="1">
    <location>
        <begin position="7"/>
        <end position="28"/>
    </location>
</feature>
<name>A0A1J7K2P7_9PEZI</name>
<accession>A0A1J7K2P7</accession>
<sequence>MGALYDIAVTAIVFASNAIMACTMVVVADNGVGPVLEAPAHLNILARTAYYTFHRRFRDFFVPFLIAALVNQGLNILRGYPWTSITRRDCLLLAGFVWLFSLGMVRWEASKYRNLPWTDEEERLWTEGMTRSEFLRRTCE</sequence>
<dbReference type="InParanoid" id="A0A1J7K2P7"/>
<feature type="transmembrane region" description="Helical" evidence="1">
    <location>
        <begin position="60"/>
        <end position="78"/>
    </location>
</feature>
<feature type="transmembrane region" description="Helical" evidence="1">
    <location>
        <begin position="90"/>
        <end position="107"/>
    </location>
</feature>
<proteinExistence type="predicted"/>
<gene>
    <name evidence="2" type="ORF">CONLIGDRAFT_4864</name>
</gene>
<protein>
    <submittedName>
        <fullName evidence="2">Uncharacterized protein</fullName>
    </submittedName>
</protein>